<keyword evidence="10 18" id="KW-1133">Transmembrane helix</keyword>
<comment type="cofactor">
    <cofactor evidence="1">
        <name>Mn(2+)</name>
        <dbReference type="ChEBI" id="CHEBI:29035"/>
    </cofactor>
</comment>
<dbReference type="FunFam" id="1.20.120.1760:FF:000008">
    <property type="entry name" value="CDP-diacylglycerol--glycerol-3-phosphate 3-phosphatidyltransferase 2"/>
    <property type="match status" value="1"/>
</dbReference>
<evidence type="ECO:0000256" key="18">
    <source>
        <dbReference type="SAM" id="Phobius"/>
    </source>
</evidence>
<dbReference type="KEGG" id="smur:BWP33_00480"/>
<evidence type="ECO:0000256" key="4">
    <source>
        <dbReference type="ARBA" id="ARBA00010441"/>
    </source>
</evidence>
<evidence type="ECO:0000256" key="13">
    <source>
        <dbReference type="ARBA" id="ARBA00023209"/>
    </source>
</evidence>
<gene>
    <name evidence="19" type="ORF">HMPREF9021_00425</name>
</gene>
<dbReference type="EMBL" id="ADCY02000051">
    <property type="protein sequence ID" value="EFG32020.1"/>
    <property type="molecule type" value="Genomic_DNA"/>
</dbReference>
<reference evidence="19 20" key="2">
    <citation type="submission" date="2011-10" db="EMBL/GenBank/DDBJ databases">
        <title>The Genome Sequence of Simonsiella muelleri ATCC 29453.</title>
        <authorList>
            <consortium name="The Broad Institute Genome Sequencing Platform"/>
            <consortium name="The Broad Institute Genome Sequencing Center for Infectious Disease"/>
            <person name="Earl A."/>
            <person name="Ward D."/>
            <person name="Feldgarden M."/>
            <person name="Gevers D."/>
            <person name="Izard J."/>
            <person name="Baranova O.V."/>
            <person name="Blanton J.M."/>
            <person name="Tanner A.C."/>
            <person name="Dewhirst F."/>
            <person name="Young S.K."/>
            <person name="Zeng Q."/>
            <person name="Gargeya S."/>
            <person name="Fitzgerald M."/>
            <person name="Haas B."/>
            <person name="Abouelleil A."/>
            <person name="Alvarado L."/>
            <person name="Arachchi H.M."/>
            <person name="Berlin A."/>
            <person name="Brown A."/>
            <person name="Chapman S.B."/>
            <person name="Chen Z."/>
            <person name="Dunbar C."/>
            <person name="Freedman E."/>
            <person name="Gearin G."/>
            <person name="Goldberg J."/>
            <person name="Griggs A."/>
            <person name="Gujja S."/>
            <person name="Heiman D."/>
            <person name="Howarth C."/>
            <person name="Larson L."/>
            <person name="Lui A."/>
            <person name="MacDonald P.J.P."/>
            <person name="Montmayeur A."/>
            <person name="Murphy C."/>
            <person name="Neiman D."/>
            <person name="Pearson M."/>
            <person name="Priest M."/>
            <person name="Roberts A."/>
            <person name="Saif S."/>
            <person name="Shea T."/>
            <person name="Shenoy N."/>
            <person name="Sisk P."/>
            <person name="Stolte C."/>
            <person name="Sykes S."/>
            <person name="Wortman J."/>
            <person name="Nusbaum C."/>
            <person name="Birren B."/>
        </authorList>
    </citation>
    <scope>NUCLEOTIDE SEQUENCE [LARGE SCALE GENOMIC DNA]</scope>
    <source>
        <strain evidence="19 20">ATCC 29453</strain>
    </source>
</reference>
<evidence type="ECO:0000256" key="3">
    <source>
        <dbReference type="ARBA" id="ARBA00005042"/>
    </source>
</evidence>
<dbReference type="InterPro" id="IPR004570">
    <property type="entry name" value="Phosphatidylglycerol_P_synth"/>
</dbReference>
<feature type="transmembrane region" description="Helical" evidence="18">
    <location>
        <begin position="123"/>
        <end position="147"/>
    </location>
</feature>
<dbReference type="GO" id="GO:0005737">
    <property type="term" value="C:cytoplasm"/>
    <property type="evidence" value="ECO:0007669"/>
    <property type="project" value="UniProtKB-ARBA"/>
</dbReference>
<dbReference type="GO" id="GO:0016020">
    <property type="term" value="C:membrane"/>
    <property type="evidence" value="ECO:0007669"/>
    <property type="project" value="UniProtKB-SubCell"/>
</dbReference>
<protein>
    <recommendedName>
        <fullName evidence="6 16">CDP-diacylglycerol--glycerol-3-phosphate 3-phosphatidyltransferase</fullName>
        <ecNumber evidence="5 16">2.7.8.5</ecNumber>
    </recommendedName>
</protein>
<evidence type="ECO:0000256" key="8">
    <source>
        <dbReference type="ARBA" id="ARBA00022679"/>
    </source>
</evidence>
<comment type="catalytic activity">
    <reaction evidence="15">
        <text>a CDP-1,2-diacyl-sn-glycerol + sn-glycerol 3-phosphate = a 1,2-diacyl-sn-glycero-3-phospho-(1'-sn-glycero-3'-phosphate) + CMP + H(+)</text>
        <dbReference type="Rhea" id="RHEA:12593"/>
        <dbReference type="ChEBI" id="CHEBI:15378"/>
        <dbReference type="ChEBI" id="CHEBI:57597"/>
        <dbReference type="ChEBI" id="CHEBI:58332"/>
        <dbReference type="ChEBI" id="CHEBI:60110"/>
        <dbReference type="ChEBI" id="CHEBI:60377"/>
        <dbReference type="EC" id="2.7.8.5"/>
    </reaction>
</comment>
<dbReference type="GO" id="GO:0050793">
    <property type="term" value="P:regulation of developmental process"/>
    <property type="evidence" value="ECO:0007669"/>
    <property type="project" value="UniProtKB-ARBA"/>
</dbReference>
<dbReference type="eggNOG" id="COG0558">
    <property type="taxonomic scope" value="Bacteria"/>
</dbReference>
<keyword evidence="7" id="KW-0444">Lipid biosynthesis</keyword>
<dbReference type="GO" id="GO:0036094">
    <property type="term" value="F:small molecule binding"/>
    <property type="evidence" value="ECO:0007669"/>
    <property type="project" value="UniProtKB-ARBA"/>
</dbReference>
<comment type="caution">
    <text evidence="19">The sequence shown here is derived from an EMBL/GenBank/DDBJ whole genome shotgun (WGS) entry which is preliminary data.</text>
</comment>
<dbReference type="PROSITE" id="PS00379">
    <property type="entry name" value="CDP_ALCOHOL_P_TRANSF"/>
    <property type="match status" value="1"/>
</dbReference>
<keyword evidence="9 18" id="KW-0812">Transmembrane</keyword>
<dbReference type="InterPro" id="IPR000462">
    <property type="entry name" value="CDP-OH_P_trans"/>
</dbReference>
<evidence type="ECO:0000256" key="2">
    <source>
        <dbReference type="ARBA" id="ARBA00004141"/>
    </source>
</evidence>
<dbReference type="GO" id="GO:0008444">
    <property type="term" value="F:CDP-diacylglycerol-glycerol-3-phosphate 3-phosphatidyltransferase activity"/>
    <property type="evidence" value="ECO:0007669"/>
    <property type="project" value="UniProtKB-UniRule"/>
</dbReference>
<reference evidence="19 20" key="1">
    <citation type="submission" date="2010-03" db="EMBL/GenBank/DDBJ databases">
        <authorList>
            <consortium name="The Broad Institute Genome Sequencing Platform"/>
            <person name="Ward D."/>
            <person name="Earl A."/>
            <person name="Feldgarden M."/>
            <person name="Gevers D."/>
            <person name="Young S."/>
            <person name="Zeng Q."/>
            <person name="Koehrsen M."/>
            <person name="Alvarado L."/>
            <person name="Berlin A.M."/>
            <person name="Borenstein D."/>
            <person name="Chapman S.B."/>
            <person name="Chen Z."/>
            <person name="Engels R."/>
            <person name="Freedman E."/>
            <person name="Gellesch M."/>
            <person name="Goldberg J."/>
            <person name="Griggs A."/>
            <person name="Gujja S."/>
            <person name="Heilman E.R."/>
            <person name="Heiman D.I."/>
            <person name="Hepburn T.A."/>
            <person name="Howarth C."/>
            <person name="Jen D."/>
            <person name="Larson L."/>
            <person name="Mehta T."/>
            <person name="Park D."/>
            <person name="Pearson M."/>
            <person name="Richards J."/>
            <person name="Roberts A."/>
            <person name="Saif S."/>
            <person name="Shea T.D."/>
            <person name="Shenoy N."/>
            <person name="Sisk P."/>
            <person name="Stolte C."/>
            <person name="Sykes S.N."/>
            <person name="Walk T."/>
            <person name="White J."/>
            <person name="Yandava C."/>
            <person name="Izard J."/>
            <person name="Baranova O.V."/>
            <person name="Blanton J.M."/>
            <person name="Tanner A.C."/>
            <person name="Dewhirst F."/>
            <person name="Haas B."/>
            <person name="Nusbaum C."/>
            <person name="Birren B."/>
        </authorList>
    </citation>
    <scope>NUCLEOTIDE SEQUENCE [LARGE SCALE GENOMIC DNA]</scope>
    <source>
        <strain evidence="19 20">ATCC 29453</strain>
    </source>
</reference>
<sequence>MTWNIPIFLTWLRIGLIPIFTLMLYVPNNWLATQITNWIAACIFIVAGITDWLDGYLARKWHQTSDFGAFLDPIADKLMVAVALILLIEQERTPALYGIVIISREITISALREWMAQMGKRSSVAVASIGKFKTAAQMISITMLLIYDNQFMGLNLILIGNLLMLIASILTIWSMCYYLKMAWKEFQ</sequence>
<keyword evidence="8 17" id="KW-0808">Transferase</keyword>
<dbReference type="Pfam" id="PF01066">
    <property type="entry name" value="CDP-OH_P_transf"/>
    <property type="match status" value="1"/>
</dbReference>
<dbReference type="OrthoDB" id="9796672at2"/>
<evidence type="ECO:0000256" key="12">
    <source>
        <dbReference type="ARBA" id="ARBA00023136"/>
    </source>
</evidence>
<organism evidence="19 20">
    <name type="scientific">Simonsiella muelleri ATCC 29453</name>
    <dbReference type="NCBI Taxonomy" id="641147"/>
    <lineage>
        <taxon>Bacteria</taxon>
        <taxon>Pseudomonadati</taxon>
        <taxon>Pseudomonadota</taxon>
        <taxon>Betaproteobacteria</taxon>
        <taxon>Neisseriales</taxon>
        <taxon>Neisseriaceae</taxon>
        <taxon>Simonsiella</taxon>
    </lineage>
</organism>
<keyword evidence="20" id="KW-1185">Reference proteome</keyword>
<evidence type="ECO:0000256" key="5">
    <source>
        <dbReference type="ARBA" id="ARBA00013170"/>
    </source>
</evidence>
<dbReference type="PIRSF" id="PIRSF000847">
    <property type="entry name" value="Phos_ph_gly_syn"/>
    <property type="match status" value="1"/>
</dbReference>
<evidence type="ECO:0000256" key="1">
    <source>
        <dbReference type="ARBA" id="ARBA00001936"/>
    </source>
</evidence>
<evidence type="ECO:0000256" key="11">
    <source>
        <dbReference type="ARBA" id="ARBA00023098"/>
    </source>
</evidence>
<evidence type="ECO:0000256" key="14">
    <source>
        <dbReference type="ARBA" id="ARBA00023264"/>
    </source>
</evidence>
<feature type="transmembrane region" description="Helical" evidence="18">
    <location>
        <begin position="38"/>
        <end position="57"/>
    </location>
</feature>
<dbReference type="InterPro" id="IPR048254">
    <property type="entry name" value="CDP_ALCOHOL_P_TRANSF_CS"/>
</dbReference>
<evidence type="ECO:0000256" key="10">
    <source>
        <dbReference type="ARBA" id="ARBA00022989"/>
    </source>
</evidence>
<dbReference type="STRING" id="641147.HMPREF9021_00425"/>
<keyword evidence="14" id="KW-1208">Phospholipid metabolism</keyword>
<evidence type="ECO:0000256" key="7">
    <source>
        <dbReference type="ARBA" id="ARBA00022516"/>
    </source>
</evidence>
<evidence type="ECO:0000256" key="15">
    <source>
        <dbReference type="ARBA" id="ARBA00048586"/>
    </source>
</evidence>
<dbReference type="PANTHER" id="PTHR14269:SF62">
    <property type="entry name" value="CDP-DIACYLGLYCEROL--GLYCEROL-3-PHOSPHATE 3-PHOSPHATIDYLTRANSFERASE 1, CHLOROPLASTIC"/>
    <property type="match status" value="1"/>
</dbReference>
<comment type="pathway">
    <text evidence="3">Phospholipid metabolism; phosphatidylglycerol biosynthesis; phosphatidylglycerol from CDP-diacylglycerol: step 1/2.</text>
</comment>
<feature type="transmembrane region" description="Helical" evidence="18">
    <location>
        <begin position="153"/>
        <end position="179"/>
    </location>
</feature>
<proteinExistence type="inferred from homology"/>
<keyword evidence="12 18" id="KW-0472">Membrane</keyword>
<dbReference type="HOGENOM" id="CLU_051314_2_1_4"/>
<dbReference type="InterPro" id="IPR043130">
    <property type="entry name" value="CDP-OH_PTrfase_TM_dom"/>
</dbReference>
<evidence type="ECO:0000313" key="19">
    <source>
        <dbReference type="EMBL" id="EFG32020.1"/>
    </source>
</evidence>
<evidence type="ECO:0000256" key="16">
    <source>
        <dbReference type="NCBIfam" id="TIGR00560"/>
    </source>
</evidence>
<evidence type="ECO:0000256" key="9">
    <source>
        <dbReference type="ARBA" id="ARBA00022692"/>
    </source>
</evidence>
<dbReference type="EC" id="2.7.8.5" evidence="5 16"/>
<comment type="similarity">
    <text evidence="4 17">Belongs to the CDP-alcohol phosphatidyltransferase class-I family.</text>
</comment>
<feature type="transmembrane region" description="Helical" evidence="18">
    <location>
        <begin position="7"/>
        <end position="26"/>
    </location>
</feature>
<evidence type="ECO:0000256" key="6">
    <source>
        <dbReference type="ARBA" id="ARBA00014944"/>
    </source>
</evidence>
<dbReference type="AlphaFoldDB" id="V9H6U5"/>
<keyword evidence="11" id="KW-0443">Lipid metabolism</keyword>
<dbReference type="InterPro" id="IPR050324">
    <property type="entry name" value="CDP-alcohol_PTase-I"/>
</dbReference>
<evidence type="ECO:0000256" key="17">
    <source>
        <dbReference type="RuleBase" id="RU003750"/>
    </source>
</evidence>
<keyword evidence="13" id="KW-0594">Phospholipid biosynthesis</keyword>
<evidence type="ECO:0000313" key="20">
    <source>
        <dbReference type="Proteomes" id="UP000017813"/>
    </source>
</evidence>
<comment type="subcellular location">
    <subcellularLocation>
        <location evidence="2">Membrane</location>
        <topology evidence="2">Multi-pass membrane protein</topology>
    </subcellularLocation>
</comment>
<dbReference type="GO" id="GO:0046474">
    <property type="term" value="P:glycerophospholipid biosynthetic process"/>
    <property type="evidence" value="ECO:0007669"/>
    <property type="project" value="TreeGrafter"/>
</dbReference>
<dbReference type="Gene3D" id="1.20.120.1760">
    <property type="match status" value="1"/>
</dbReference>
<dbReference type="Proteomes" id="UP000017813">
    <property type="component" value="Unassembled WGS sequence"/>
</dbReference>
<dbReference type="RefSeq" id="WP_002642643.1">
    <property type="nucleotide sequence ID" value="NZ_CP019448.1"/>
</dbReference>
<name>V9H6U5_9NEIS</name>
<accession>V9H6U5</accession>
<dbReference type="PANTHER" id="PTHR14269">
    <property type="entry name" value="CDP-DIACYLGLYCEROL--GLYCEROL-3-PHOSPHATE 3-PHOSPHATIDYLTRANSFERASE-RELATED"/>
    <property type="match status" value="1"/>
</dbReference>
<dbReference type="NCBIfam" id="TIGR00560">
    <property type="entry name" value="pgsA"/>
    <property type="match status" value="1"/>
</dbReference>